<comment type="caution">
    <text evidence="2">The sequence shown here is derived from an EMBL/GenBank/DDBJ whole genome shotgun (WGS) entry which is preliminary data.</text>
</comment>
<dbReference type="RefSeq" id="WP_069854228.1">
    <property type="nucleotide sequence ID" value="NZ_LNPX01000001.1"/>
</dbReference>
<keyword evidence="1" id="KW-0812">Transmembrane</keyword>
<dbReference type="AlphaFoldDB" id="A0AAP7LV60"/>
<reference evidence="3" key="1">
    <citation type="submission" date="2015-11" db="EMBL/GenBank/DDBJ databases">
        <title>Genomic diversity of Staphylococcus saprophyticus strains from urinary tract infections, animal surfaces, and fermented foods.</title>
        <authorList>
            <person name="Wolfe B.E."/>
        </authorList>
    </citation>
    <scope>NUCLEOTIDE SEQUENCE [LARGE SCALE GENOMIC DNA]</scope>
    <source>
        <strain evidence="3">738_7</strain>
    </source>
</reference>
<feature type="transmembrane region" description="Helical" evidence="1">
    <location>
        <begin position="102"/>
        <end position="124"/>
    </location>
</feature>
<proteinExistence type="predicted"/>
<keyword evidence="1" id="KW-0472">Membrane</keyword>
<keyword evidence="1" id="KW-1133">Transmembrane helix</keyword>
<accession>A0AAP7LV60</accession>
<sequence length="137" mass="15296">MTVEVKDKVEDRESWGTRIISVLALILVTIGGALSDTVLIPIIFYFVASVTIRNMGASKIANRYSDMNDIFIFSYGVVYLMNKAQPFDDIMKGIIGFSPNGLMVGLVWIAVTITIFAVVTIIVIKINKNNKESHWHK</sequence>
<dbReference type="EMBL" id="LNPX01000001">
    <property type="protein sequence ID" value="OEK59102.1"/>
    <property type="molecule type" value="Genomic_DNA"/>
</dbReference>
<feature type="transmembrane region" description="Helical" evidence="1">
    <location>
        <begin position="20"/>
        <end position="52"/>
    </location>
</feature>
<protein>
    <submittedName>
        <fullName evidence="2">Uncharacterized protein</fullName>
    </submittedName>
</protein>
<name>A0AAP7LV60_9STAP</name>
<organism evidence="2 3">
    <name type="scientific">Staphylococcus equorum</name>
    <dbReference type="NCBI Taxonomy" id="246432"/>
    <lineage>
        <taxon>Bacteria</taxon>
        <taxon>Bacillati</taxon>
        <taxon>Bacillota</taxon>
        <taxon>Bacilli</taxon>
        <taxon>Bacillales</taxon>
        <taxon>Staphylococcaceae</taxon>
        <taxon>Staphylococcus</taxon>
    </lineage>
</organism>
<evidence type="ECO:0000313" key="3">
    <source>
        <dbReference type="Proteomes" id="UP000095464"/>
    </source>
</evidence>
<evidence type="ECO:0000256" key="1">
    <source>
        <dbReference type="SAM" id="Phobius"/>
    </source>
</evidence>
<evidence type="ECO:0000313" key="2">
    <source>
        <dbReference type="EMBL" id="OEK59102.1"/>
    </source>
</evidence>
<gene>
    <name evidence="2" type="ORF">ASS94_00110</name>
</gene>
<dbReference type="Proteomes" id="UP000095464">
    <property type="component" value="Unassembled WGS sequence"/>
</dbReference>
<feature type="transmembrane region" description="Helical" evidence="1">
    <location>
        <begin position="64"/>
        <end position="82"/>
    </location>
</feature>